<reference evidence="2" key="3">
    <citation type="submission" date="2015-02" db="EMBL/GenBank/DDBJ databases">
        <title>Evolutionary Origins and Diversification of the Mycorrhizal Mutualists.</title>
        <authorList>
            <consortium name="DOE Joint Genome Institute"/>
            <consortium name="Mycorrhizal Genomics Consortium"/>
            <person name="Kohler A."/>
            <person name="Kuo A."/>
            <person name="Nagy L.G."/>
            <person name="Floudas D."/>
            <person name="Copeland A."/>
            <person name="Barry K.W."/>
            <person name="Cichocki N."/>
            <person name="Veneault-Fourrey C."/>
            <person name="LaButti K."/>
            <person name="Lindquist E.A."/>
            <person name="Lipzen A."/>
            <person name="Lundell T."/>
            <person name="Morin E."/>
            <person name="Murat C."/>
            <person name="Riley R."/>
            <person name="Ohm R."/>
            <person name="Sun H."/>
            <person name="Tunlid A."/>
            <person name="Henrissat B."/>
            <person name="Grigoriev I.V."/>
            <person name="Hibbett D.S."/>
            <person name="Martin F."/>
        </authorList>
    </citation>
    <scope>NUCLEOTIDE SEQUENCE</scope>
    <source>
        <strain evidence="2">441</strain>
    </source>
</reference>
<dbReference type="HOGENOM" id="CLU_2979945_0_0_1"/>
<organism evidence="2 4">
    <name type="scientific">Pisolithus microcarpus 441</name>
    <dbReference type="NCBI Taxonomy" id="765257"/>
    <lineage>
        <taxon>Eukaryota</taxon>
        <taxon>Fungi</taxon>
        <taxon>Dikarya</taxon>
        <taxon>Basidiomycota</taxon>
        <taxon>Agaricomycotina</taxon>
        <taxon>Agaricomycetes</taxon>
        <taxon>Agaricomycetidae</taxon>
        <taxon>Boletales</taxon>
        <taxon>Sclerodermatineae</taxon>
        <taxon>Pisolithaceae</taxon>
        <taxon>Pisolithus</taxon>
    </lineage>
</organism>
<evidence type="ECO:0000313" key="4">
    <source>
        <dbReference type="Proteomes" id="UP000054018"/>
    </source>
</evidence>
<evidence type="ECO:0000313" key="2">
    <source>
        <dbReference type="EMBL" id="KIK13862.1"/>
    </source>
</evidence>
<keyword evidence="4" id="KW-1185">Reference proteome</keyword>
<dbReference type="Proteomes" id="UP000054018">
    <property type="component" value="Unassembled WGS sequence"/>
</dbReference>
<evidence type="ECO:0000256" key="1">
    <source>
        <dbReference type="SAM" id="SignalP"/>
    </source>
</evidence>
<feature type="signal peptide" evidence="1">
    <location>
        <begin position="1"/>
        <end position="20"/>
    </location>
</feature>
<accession>A0A0C9YUD0</accession>
<protein>
    <submittedName>
        <fullName evidence="2">Uncharacterized protein</fullName>
    </submittedName>
</protein>
<proteinExistence type="predicted"/>
<keyword evidence="1" id="KW-0732">Signal</keyword>
<reference evidence="2 4" key="1">
    <citation type="submission" date="2014-04" db="EMBL/GenBank/DDBJ databases">
        <authorList>
            <consortium name="DOE Joint Genome Institute"/>
            <person name="Kuo A."/>
            <person name="Kohler A."/>
            <person name="Costa M.D."/>
            <person name="Nagy L.G."/>
            <person name="Floudas D."/>
            <person name="Copeland A."/>
            <person name="Barry K.W."/>
            <person name="Cichocki N."/>
            <person name="Veneault-Fourrey C."/>
            <person name="LaButti K."/>
            <person name="Lindquist E.A."/>
            <person name="Lipzen A."/>
            <person name="Lundell T."/>
            <person name="Morin E."/>
            <person name="Murat C."/>
            <person name="Sun H."/>
            <person name="Tunlid A."/>
            <person name="Henrissat B."/>
            <person name="Grigoriev I.V."/>
            <person name="Hibbett D.S."/>
            <person name="Martin F."/>
            <person name="Nordberg H.P."/>
            <person name="Cantor M.N."/>
            <person name="Hua S.X."/>
        </authorList>
    </citation>
    <scope>NUCLEOTIDE SEQUENCE [LARGE SCALE GENOMIC DNA]</scope>
    <source>
        <strain evidence="2 4">441</strain>
    </source>
</reference>
<dbReference type="EMBL" id="KN833793">
    <property type="protein sequence ID" value="KIK19010.1"/>
    <property type="molecule type" value="Genomic_DNA"/>
</dbReference>
<gene>
    <name evidence="3" type="ORF">PISMIDRAFT_683553</name>
    <name evidence="2" type="ORF">PISMIDRAFT_688341</name>
</gene>
<name>A0A0C9YUD0_9AGAM</name>
<dbReference type="AlphaFoldDB" id="A0A0C9YUD0"/>
<dbReference type="EMBL" id="KN833969">
    <property type="protein sequence ID" value="KIK13862.1"/>
    <property type="molecule type" value="Genomic_DNA"/>
</dbReference>
<sequence length="58" mass="6235">MYICRLRFLWIVRCLGGALGILPRTATDINEAAGTGPFFKGISASATSTDIVADAWFV</sequence>
<reference evidence="4" key="2">
    <citation type="submission" date="2015-01" db="EMBL/GenBank/DDBJ databases">
        <title>Evolutionary Origins and Diversification of the Mycorrhizal Mutualists.</title>
        <authorList>
            <consortium name="DOE Joint Genome Institute"/>
            <consortium name="Mycorrhizal Genomics Consortium"/>
            <person name="Kohler A."/>
            <person name="Kuo A."/>
            <person name="Nagy L.G."/>
            <person name="Floudas D."/>
            <person name="Copeland A."/>
            <person name="Barry K.W."/>
            <person name="Cichocki N."/>
            <person name="Veneault-Fourrey C."/>
            <person name="LaButti K."/>
            <person name="Lindquist E.A."/>
            <person name="Lipzen A."/>
            <person name="Lundell T."/>
            <person name="Morin E."/>
            <person name="Murat C."/>
            <person name="Riley R."/>
            <person name="Ohm R."/>
            <person name="Sun H."/>
            <person name="Tunlid A."/>
            <person name="Henrissat B."/>
            <person name="Grigoriev I.V."/>
            <person name="Hibbett D.S."/>
            <person name="Martin F."/>
        </authorList>
    </citation>
    <scope>NUCLEOTIDE SEQUENCE [LARGE SCALE GENOMIC DNA]</scope>
    <source>
        <strain evidence="3 4">441</strain>
    </source>
</reference>
<evidence type="ECO:0000313" key="3">
    <source>
        <dbReference type="EMBL" id="KIK19010.1"/>
    </source>
</evidence>
<feature type="chain" id="PRO_5007394627" evidence="1">
    <location>
        <begin position="21"/>
        <end position="58"/>
    </location>
</feature>